<evidence type="ECO:0000256" key="14">
    <source>
        <dbReference type="PIRNR" id="PIRNR028810"/>
    </source>
</evidence>
<dbReference type="PIRSF" id="PIRSF028810">
    <property type="entry name" value="Alpha1_2_glucosyltferase_Alg10"/>
    <property type="match status" value="1"/>
</dbReference>
<feature type="transmembrane region" description="Helical" evidence="14">
    <location>
        <begin position="447"/>
        <end position="469"/>
    </location>
</feature>
<dbReference type="GO" id="GO:0106073">
    <property type="term" value="F:dolichyl pyrophosphate Glc2Man9GlcNAc2 alpha-1,2-glucosyltransferase activity"/>
    <property type="evidence" value="ECO:0007669"/>
    <property type="project" value="UniProtKB-UniRule"/>
</dbReference>
<dbReference type="Ensembl" id="ENSEBUT00000010387.1">
    <property type="protein sequence ID" value="ENSEBUP00000009856.1"/>
    <property type="gene ID" value="ENSEBUG00000006335.1"/>
</dbReference>
<reference evidence="15" key="1">
    <citation type="submission" date="2025-08" db="UniProtKB">
        <authorList>
            <consortium name="Ensembl"/>
        </authorList>
    </citation>
    <scope>IDENTIFICATION</scope>
</reference>
<dbReference type="OMA" id="VWDSKIT"/>
<evidence type="ECO:0000256" key="8">
    <source>
        <dbReference type="ARBA" id="ARBA00022692"/>
    </source>
</evidence>
<keyword evidence="9" id="KW-0256">Endoplasmic reticulum</keyword>
<proteinExistence type="inferred from homology"/>
<reference evidence="15" key="2">
    <citation type="submission" date="2025-09" db="UniProtKB">
        <authorList>
            <consortium name="Ensembl"/>
        </authorList>
    </citation>
    <scope>IDENTIFICATION</scope>
</reference>
<evidence type="ECO:0000313" key="15">
    <source>
        <dbReference type="Ensembl" id="ENSEBUP00000009856.1"/>
    </source>
</evidence>
<feature type="transmembrane region" description="Helical" evidence="14">
    <location>
        <begin position="82"/>
        <end position="100"/>
    </location>
</feature>
<dbReference type="GeneTree" id="ENSGT00390000012906"/>
<accession>A0A8C4Q4F2</accession>
<keyword evidence="16" id="KW-1185">Reference proteome</keyword>
<comment type="function">
    <text evidence="12">Dol-P-Glc:Glc(2)Man(9)GlcNAc(2)-PP-Dol alpha-1,2-glucosyltransferase that operates in the biosynthetic pathway of dolichol-linked oligosaccharides, the glycan precursors employed in protein asparagine (N)-glycosylation. The assembly of dolichol-linked oligosaccharides begins on the cytosolic side of the endoplasmic reticulum membrane and finishes in its lumen. The sequential addition of sugars to dolichol pyrophosphate produces dolichol-linked oligosaccharides containing fourteen sugars, including two GlcNAcs, nine mannoses and three glucoses. Once assembled, the oligosaccharide is transferred from the lipid to nascent proteins by oligosaccharyltransferases. In the lumen of the endoplasmic reticulum, adds the third and last glucose residue from dolichyl phosphate glucose (Dol-P-Glc) onto the lipid-linked oligosaccharide intermediate Glc(2)Man(9)GlcNAc(2)-PP-Dol to produce Glc(3)Man(9)GlcNAc(2)-PP-Dol.</text>
</comment>
<protein>
    <recommendedName>
        <fullName evidence="5 14">Dol-P-Glc:Glc(2)Man(9)GlcNAc(2)-PP-Dol alpha-1,2-glucosyltransferase</fullName>
        <ecNumber evidence="4 14">2.4.1.256</ecNumber>
    </recommendedName>
</protein>
<feature type="transmembrane region" description="Helical" evidence="14">
    <location>
        <begin position="267"/>
        <end position="289"/>
    </location>
</feature>
<feature type="transmembrane region" description="Helical" evidence="14">
    <location>
        <begin position="407"/>
        <end position="426"/>
    </location>
</feature>
<evidence type="ECO:0000256" key="10">
    <source>
        <dbReference type="ARBA" id="ARBA00022989"/>
    </source>
</evidence>
<keyword evidence="7" id="KW-0808">Transferase</keyword>
<evidence type="ECO:0000256" key="2">
    <source>
        <dbReference type="ARBA" id="ARBA00004922"/>
    </source>
</evidence>
<evidence type="ECO:0000256" key="5">
    <source>
        <dbReference type="ARBA" id="ARBA00018512"/>
    </source>
</evidence>
<evidence type="ECO:0000256" key="9">
    <source>
        <dbReference type="ARBA" id="ARBA00022824"/>
    </source>
</evidence>
<evidence type="ECO:0000256" key="3">
    <source>
        <dbReference type="ARBA" id="ARBA00010600"/>
    </source>
</evidence>
<dbReference type="GO" id="GO:0006488">
    <property type="term" value="P:dolichol-linked oligosaccharide biosynthetic process"/>
    <property type="evidence" value="ECO:0007669"/>
    <property type="project" value="UniProtKB-UniRule"/>
</dbReference>
<comment type="catalytic activity">
    <reaction evidence="13">
        <text>an alpha-D-Glc-(1-&gt;3)-alpha-D-Glc-(1-&gt;3)-alpha-D-Man-(1-&gt;2)-alpha-D-Man-(1-&gt;2)-alpha-D-Man-(1-&gt;3)-[alpha-D-Man-(1-&gt;2)-alpha-D-Man-(1-&gt;3)-[alpha-D-Man-(1-&gt;2)-alpha-D-Man-(1-&gt;6)]-alpha-D-Man-(1-&gt;6)]-beta-D-Man-(1-&gt;4)-beta-D-GlcNAc-(1-&gt;4)-alpha-D-GlcNAc-diphospho-di-trans,poly-cis-dolichol + a di-trans,poly-cis-dolichyl beta-D-glucosyl phosphate = a alpha-D-Glc-(1-&gt;2)-alpha-D-Glc-(1-&gt;3)-alpha-D-Glc-(1-&gt;3)-alpha-D-Man-(1-&gt;2)-alpha-D-Man-(1-&gt;2)-alpha-D-Man-(1-&gt;3)-[alpha-D-Man-(1-&gt;2)-alpha-D-Man-(1-&gt;3)-[alpha-D-Man-(1-&gt;2)-alpha-D-Man-(1-&gt;6)]-alpha-D-Man-(1-&gt;6)]-beta-D-Man-(1-&gt;4)-beta-D-GlcNAc-(1-&gt;4)-alpha-D-GlcNAc-diphospho-di-trans,poly-cis-dolichol + a di-trans,poly-cis-dolichyl phosphate + H(+)</text>
        <dbReference type="Rhea" id="RHEA:29543"/>
        <dbReference type="Rhea" id="RHEA-COMP:19498"/>
        <dbReference type="Rhea" id="RHEA-COMP:19502"/>
        <dbReference type="Rhea" id="RHEA-COMP:19512"/>
        <dbReference type="Rhea" id="RHEA-COMP:19522"/>
        <dbReference type="ChEBI" id="CHEBI:15378"/>
        <dbReference type="ChEBI" id="CHEBI:57525"/>
        <dbReference type="ChEBI" id="CHEBI:57683"/>
        <dbReference type="ChEBI" id="CHEBI:132522"/>
        <dbReference type="ChEBI" id="CHEBI:132523"/>
        <dbReference type="EC" id="2.4.1.256"/>
    </reaction>
    <physiologicalReaction direction="left-to-right" evidence="13">
        <dbReference type="Rhea" id="RHEA:29544"/>
    </physiologicalReaction>
</comment>
<evidence type="ECO:0000256" key="6">
    <source>
        <dbReference type="ARBA" id="ARBA00022676"/>
    </source>
</evidence>
<comment type="subcellular location">
    <subcellularLocation>
        <location evidence="1">Endoplasmic reticulum membrane</location>
        <topology evidence="1">Multi-pass membrane protein</topology>
    </subcellularLocation>
</comment>
<feature type="transmembrane region" description="Helical" evidence="14">
    <location>
        <begin position="340"/>
        <end position="361"/>
    </location>
</feature>
<feature type="transmembrane region" description="Helical" evidence="14">
    <location>
        <begin position="301"/>
        <end position="320"/>
    </location>
</feature>
<keyword evidence="8 14" id="KW-0812">Transmembrane</keyword>
<evidence type="ECO:0000256" key="11">
    <source>
        <dbReference type="ARBA" id="ARBA00023136"/>
    </source>
</evidence>
<feature type="transmembrane region" description="Helical" evidence="14">
    <location>
        <begin position="112"/>
        <end position="132"/>
    </location>
</feature>
<dbReference type="InterPro" id="IPR016900">
    <property type="entry name" value="Alg10"/>
</dbReference>
<evidence type="ECO:0000256" key="12">
    <source>
        <dbReference type="ARBA" id="ARBA00044727"/>
    </source>
</evidence>
<dbReference type="EC" id="2.4.1.256" evidence="4 14"/>
<dbReference type="Proteomes" id="UP000694388">
    <property type="component" value="Unplaced"/>
</dbReference>
<evidence type="ECO:0000256" key="7">
    <source>
        <dbReference type="ARBA" id="ARBA00022679"/>
    </source>
</evidence>
<dbReference type="PANTHER" id="PTHR12989">
    <property type="entry name" value="ALPHA-1,2-GLUCOSYLTRANSFERASE ALG10"/>
    <property type="match status" value="1"/>
</dbReference>
<evidence type="ECO:0000256" key="4">
    <source>
        <dbReference type="ARBA" id="ARBA00011967"/>
    </source>
</evidence>
<keyword evidence="11 14" id="KW-0472">Membrane</keyword>
<dbReference type="Pfam" id="PF04922">
    <property type="entry name" value="DIE2_ALG10"/>
    <property type="match status" value="1"/>
</dbReference>
<comment type="caution">
    <text evidence="14">Lacks conserved residue(s) required for the propagation of feature annotation.</text>
</comment>
<organism evidence="15 16">
    <name type="scientific">Eptatretus burgeri</name>
    <name type="common">Inshore hagfish</name>
    <dbReference type="NCBI Taxonomy" id="7764"/>
    <lineage>
        <taxon>Eukaryota</taxon>
        <taxon>Metazoa</taxon>
        <taxon>Chordata</taxon>
        <taxon>Craniata</taxon>
        <taxon>Vertebrata</taxon>
        <taxon>Cyclostomata</taxon>
        <taxon>Myxini</taxon>
        <taxon>Myxiniformes</taxon>
        <taxon>Myxinidae</taxon>
        <taxon>Eptatretinae</taxon>
        <taxon>Eptatretus</taxon>
    </lineage>
</organism>
<keyword evidence="10 14" id="KW-1133">Transmembrane helix</keyword>
<dbReference type="PANTHER" id="PTHR12989:SF10">
    <property type="entry name" value="DOL-P-GLC:GLC(2)MAN(9)GLCNAC(2)-PP-DOL ALPHA-1,2-GLUCOSYLTRANSFERASE-RELATED"/>
    <property type="match status" value="1"/>
</dbReference>
<feature type="transmembrane region" description="Helical" evidence="14">
    <location>
        <begin position="144"/>
        <end position="164"/>
    </location>
</feature>
<dbReference type="GO" id="GO:0005789">
    <property type="term" value="C:endoplasmic reticulum membrane"/>
    <property type="evidence" value="ECO:0007669"/>
    <property type="project" value="UniProtKB-SubCell"/>
</dbReference>
<dbReference type="AlphaFoldDB" id="A0A8C4Q4F2"/>
<feature type="transmembrane region" description="Helical" evidence="14">
    <location>
        <begin position="382"/>
        <end position="401"/>
    </location>
</feature>
<comment type="pathway">
    <text evidence="2">Protein modification; protein glycosylation.</text>
</comment>
<sequence>MLSDEFPPSCSQIATCPDCGINWTFKIRSQDVQAAAATTTLRMSTTVREPYMDEIFHVPQAQRFCAGTFQEWDPMITTLPGLYLYSAALLRSLGLLLGLPGKEACTVTLLRLTNITFTLGNLTLLYQLVGWLHAGKGISRHHRLLSAATLSLFPVLYFFNFFYYTDPGAVFFSLGTYLSSVKGRHGTAAVFGVVSILFRQTNVIWVAFCGMLIVSGHVEQAWGEDEDKKEQVKKGRLRQMSKGWDVAKFFSRFLSSPHRLNGLLSQVWPYATVGILFLIFIILNGGIVVGDRQSHVACLHLPQFIYFLVFTLVFSIPMYLSPARVWRCASTARSHPLLTLILIMASFCSLLFFSYTHPYLLADNRHYTFYAWRRLLGRRGPAILVLVPGSLAAGVVLNDQLHEHSPLWRISFLVCVLIATVPQRLLEFRYFIMPYLLFRVHAQPPPISRLLVECLLYLTINLLTFHLFLNRPFHWIGHPGHQRFMW</sequence>
<keyword evidence="6 14" id="KW-0328">Glycosyltransferase</keyword>
<evidence type="ECO:0000256" key="1">
    <source>
        <dbReference type="ARBA" id="ARBA00004477"/>
    </source>
</evidence>
<comment type="similarity">
    <text evidence="3 14">Belongs to the ALG10 glucosyltransferase family.</text>
</comment>
<name>A0A8C4Q4F2_EPTBU</name>
<evidence type="ECO:0000256" key="13">
    <source>
        <dbReference type="ARBA" id="ARBA00048064"/>
    </source>
</evidence>
<evidence type="ECO:0000313" key="16">
    <source>
        <dbReference type="Proteomes" id="UP000694388"/>
    </source>
</evidence>